<organism evidence="1 2">
    <name type="scientific">Companilactobacillus nantensis DSM 16982</name>
    <dbReference type="NCBI Taxonomy" id="1423774"/>
    <lineage>
        <taxon>Bacteria</taxon>
        <taxon>Bacillati</taxon>
        <taxon>Bacillota</taxon>
        <taxon>Bacilli</taxon>
        <taxon>Lactobacillales</taxon>
        <taxon>Lactobacillaceae</taxon>
        <taxon>Companilactobacillus</taxon>
    </lineage>
</organism>
<dbReference type="STRING" id="1423774.FD31_GL001210"/>
<keyword evidence="2" id="KW-1185">Reference proteome</keyword>
<name>A0A0R1WCB4_9LACO</name>
<gene>
    <name evidence="1" type="ORF">FD31_GL001210</name>
</gene>
<protein>
    <submittedName>
        <fullName evidence="1">Uncharacterized protein</fullName>
    </submittedName>
</protein>
<proteinExistence type="predicted"/>
<dbReference type="AlphaFoldDB" id="A0A0R1WCB4"/>
<dbReference type="Proteomes" id="UP000051302">
    <property type="component" value="Unassembled WGS sequence"/>
</dbReference>
<dbReference type="PATRIC" id="fig|1423774.3.peg.1258"/>
<dbReference type="EMBL" id="AZFV01000022">
    <property type="protein sequence ID" value="KRM15495.1"/>
    <property type="molecule type" value="Genomic_DNA"/>
</dbReference>
<evidence type="ECO:0000313" key="2">
    <source>
        <dbReference type="Proteomes" id="UP000051302"/>
    </source>
</evidence>
<sequence>MTTLTDKIADKLEIQELINKIKNNRNMWHLSPRPKNYKTLSTLNMNEDDIFDKIYKNISLHNYSSRPLSDNHIPPVKGNIWIFGLMINYINCYLKFQDKPTGIIMWISIHEQEHPLVFPYLH</sequence>
<accession>A0A0R1WCB4</accession>
<comment type="caution">
    <text evidence="1">The sequence shown here is derived from an EMBL/GenBank/DDBJ whole genome shotgun (WGS) entry which is preliminary data.</text>
</comment>
<reference evidence="1 2" key="1">
    <citation type="journal article" date="2015" name="Genome Announc.">
        <title>Expanding the biotechnology potential of lactobacilli through comparative genomics of 213 strains and associated genera.</title>
        <authorList>
            <person name="Sun Z."/>
            <person name="Harris H.M."/>
            <person name="McCann A."/>
            <person name="Guo C."/>
            <person name="Argimon S."/>
            <person name="Zhang W."/>
            <person name="Yang X."/>
            <person name="Jeffery I.B."/>
            <person name="Cooney J.C."/>
            <person name="Kagawa T.F."/>
            <person name="Liu W."/>
            <person name="Song Y."/>
            <person name="Salvetti E."/>
            <person name="Wrobel A."/>
            <person name="Rasinkangas P."/>
            <person name="Parkhill J."/>
            <person name="Rea M.C."/>
            <person name="O'Sullivan O."/>
            <person name="Ritari J."/>
            <person name="Douillard F.P."/>
            <person name="Paul Ross R."/>
            <person name="Yang R."/>
            <person name="Briner A.E."/>
            <person name="Felis G.E."/>
            <person name="de Vos W.M."/>
            <person name="Barrangou R."/>
            <person name="Klaenhammer T.R."/>
            <person name="Caufield P.W."/>
            <person name="Cui Y."/>
            <person name="Zhang H."/>
            <person name="O'Toole P.W."/>
        </authorList>
    </citation>
    <scope>NUCLEOTIDE SEQUENCE [LARGE SCALE GENOMIC DNA]</scope>
    <source>
        <strain evidence="1 2">DSM 16982</strain>
    </source>
</reference>
<evidence type="ECO:0000313" key="1">
    <source>
        <dbReference type="EMBL" id="KRM15495.1"/>
    </source>
</evidence>